<evidence type="ECO:0000313" key="1">
    <source>
        <dbReference type="EMBL" id="MBW0478394.1"/>
    </source>
</evidence>
<evidence type="ECO:0000313" key="2">
    <source>
        <dbReference type="Proteomes" id="UP000765509"/>
    </source>
</evidence>
<accession>A0A9Q3C4N5</accession>
<keyword evidence="2" id="KW-1185">Reference proteome</keyword>
<dbReference type="AlphaFoldDB" id="A0A9Q3C4N5"/>
<comment type="caution">
    <text evidence="1">The sequence shown here is derived from an EMBL/GenBank/DDBJ whole genome shotgun (WGS) entry which is preliminary data.</text>
</comment>
<proteinExistence type="predicted"/>
<dbReference type="EMBL" id="AVOT02005169">
    <property type="protein sequence ID" value="MBW0478394.1"/>
    <property type="molecule type" value="Genomic_DNA"/>
</dbReference>
<organism evidence="1 2">
    <name type="scientific">Austropuccinia psidii MF-1</name>
    <dbReference type="NCBI Taxonomy" id="1389203"/>
    <lineage>
        <taxon>Eukaryota</taxon>
        <taxon>Fungi</taxon>
        <taxon>Dikarya</taxon>
        <taxon>Basidiomycota</taxon>
        <taxon>Pucciniomycotina</taxon>
        <taxon>Pucciniomycetes</taxon>
        <taxon>Pucciniales</taxon>
        <taxon>Sphaerophragmiaceae</taxon>
        <taxon>Austropuccinia</taxon>
    </lineage>
</organism>
<name>A0A9Q3C4N5_9BASI</name>
<gene>
    <name evidence="1" type="ORF">O181_018109</name>
</gene>
<sequence length="241" mass="27636">MLEPPITQSNQISLEINSSRGMIESKETHANDMRIIMEADKQAKIFQRFISLAEKIKPQLWADGANLNLWSKNMITAWMTYFMGDPDYFQQMDINSNIKRNLVSRLFIEHSVSANIYESITSCILDSDAQEIYWALKDPFNHPSWSSVVYHATSMHQLITPAINTLMATNPNIKVCPDDLLNMIRQISTASLSFDHGTEIERIEVASKFGRKDNHHVAKQQIYNKINSRNTKIPPSSRHPD</sequence>
<reference evidence="1" key="1">
    <citation type="submission" date="2021-03" db="EMBL/GenBank/DDBJ databases">
        <title>Draft genome sequence of rust myrtle Austropuccinia psidii MF-1, a brazilian biotype.</title>
        <authorList>
            <person name="Quecine M.C."/>
            <person name="Pachon D.M.R."/>
            <person name="Bonatelli M.L."/>
            <person name="Correr F.H."/>
            <person name="Franceschini L.M."/>
            <person name="Leite T.F."/>
            <person name="Margarido G.R.A."/>
            <person name="Almeida C.A."/>
            <person name="Ferrarezi J.A."/>
            <person name="Labate C.A."/>
        </authorList>
    </citation>
    <scope>NUCLEOTIDE SEQUENCE</scope>
    <source>
        <strain evidence="1">MF-1</strain>
    </source>
</reference>
<dbReference type="Proteomes" id="UP000765509">
    <property type="component" value="Unassembled WGS sequence"/>
</dbReference>
<protein>
    <submittedName>
        <fullName evidence="1">Uncharacterized protein</fullName>
    </submittedName>
</protein>